<proteinExistence type="predicted"/>
<dbReference type="InterPro" id="IPR014752">
    <property type="entry name" value="Arrestin-like_C"/>
</dbReference>
<dbReference type="SMART" id="SM01017">
    <property type="entry name" value="Arrestin_C"/>
    <property type="match status" value="1"/>
</dbReference>
<name>A0A3M2S9Z3_9HYPO</name>
<evidence type="ECO:0000313" key="3">
    <source>
        <dbReference type="Proteomes" id="UP000277212"/>
    </source>
</evidence>
<sequence length="369" mass="41554">MRSLLARITGTPPVRVKIRPECDYVFLRGHGEEAVGQYLRGKVTLSVRDGESIRGVQLKLSRQISMWDHKTGSGDETKVEASVVHEWDSFLAEGRPTEVSRTGRVFEWPFEVFIQGHQDESFRGCVRCSNTYRLDAFTIYDDSSQTLQDFIPIRIIRLPSLSAYELMDPVTEQGKWLGKVQHSVSLGHKAIALGGLIPIHAELAKIEDGIQVTKAKFCLYEHHKISDDGVPSYEGRRLVEEWPLDLSNFSERVQTWEQCLKLPKVVRKCSPDLDVCGVAISHTLHLAVMLKEGDTEAEYETSLPITLFVSPELPINGWGAFVQEHDQIAKGAHEALSEGIQAPPRYCKIDEGERQYDIIVDAPPAYSRL</sequence>
<evidence type="ECO:0000313" key="2">
    <source>
        <dbReference type="EMBL" id="RMJ14388.1"/>
    </source>
</evidence>
<dbReference type="OrthoDB" id="2333384at2759"/>
<comment type="caution">
    <text evidence="2">The sequence shown here is derived from an EMBL/GenBank/DDBJ whole genome shotgun (WGS) entry which is preliminary data.</text>
</comment>
<dbReference type="EMBL" id="NKUJ01000086">
    <property type="protein sequence ID" value="RMJ14388.1"/>
    <property type="molecule type" value="Genomic_DNA"/>
</dbReference>
<gene>
    <name evidence="2" type="ORF">CDV36_005929</name>
</gene>
<dbReference type="Gene3D" id="2.60.40.640">
    <property type="match status" value="1"/>
</dbReference>
<keyword evidence="3" id="KW-1185">Reference proteome</keyword>
<organism evidence="2 3">
    <name type="scientific">Fusarium kuroshium</name>
    <dbReference type="NCBI Taxonomy" id="2010991"/>
    <lineage>
        <taxon>Eukaryota</taxon>
        <taxon>Fungi</taxon>
        <taxon>Dikarya</taxon>
        <taxon>Ascomycota</taxon>
        <taxon>Pezizomycotina</taxon>
        <taxon>Sordariomycetes</taxon>
        <taxon>Hypocreomycetidae</taxon>
        <taxon>Hypocreales</taxon>
        <taxon>Nectriaceae</taxon>
        <taxon>Fusarium</taxon>
        <taxon>Fusarium solani species complex</taxon>
    </lineage>
</organism>
<protein>
    <recommendedName>
        <fullName evidence="1">Arrestin C-terminal-like domain-containing protein</fullName>
    </recommendedName>
</protein>
<evidence type="ECO:0000259" key="1">
    <source>
        <dbReference type="SMART" id="SM01017"/>
    </source>
</evidence>
<dbReference type="InterPro" id="IPR011022">
    <property type="entry name" value="Arrestin_C-like"/>
</dbReference>
<dbReference type="AlphaFoldDB" id="A0A3M2S9Z3"/>
<reference evidence="2 3" key="1">
    <citation type="submission" date="2017-06" db="EMBL/GenBank/DDBJ databases">
        <title>Comparative genomic analysis of Ambrosia Fusariam Clade fungi.</title>
        <authorList>
            <person name="Stajich J.E."/>
            <person name="Carrillo J."/>
            <person name="Kijimoto T."/>
            <person name="Eskalen A."/>
            <person name="O'Donnell K."/>
            <person name="Kasson M."/>
        </authorList>
    </citation>
    <scope>NUCLEOTIDE SEQUENCE [LARGE SCALE GENOMIC DNA]</scope>
    <source>
        <strain evidence="2">UCR3666</strain>
    </source>
</reference>
<accession>A0A3M2S9Z3</accession>
<dbReference type="Pfam" id="PF02752">
    <property type="entry name" value="Arrestin_C"/>
    <property type="match status" value="1"/>
</dbReference>
<dbReference type="Proteomes" id="UP000277212">
    <property type="component" value="Unassembled WGS sequence"/>
</dbReference>
<feature type="domain" description="Arrestin C-terminal-like" evidence="1">
    <location>
        <begin position="176"/>
        <end position="312"/>
    </location>
</feature>
<dbReference type="STRING" id="2010991.A0A3M2S9Z3"/>